<dbReference type="PROSITE" id="PS50850">
    <property type="entry name" value="MFS"/>
    <property type="match status" value="1"/>
</dbReference>
<feature type="transmembrane region" description="Helical" evidence="7">
    <location>
        <begin position="160"/>
        <end position="180"/>
    </location>
</feature>
<organism evidence="9 10">
    <name type="scientific">Mammaliicoccus stepanovicii</name>
    <dbReference type="NCBI Taxonomy" id="643214"/>
    <lineage>
        <taxon>Bacteria</taxon>
        <taxon>Bacillati</taxon>
        <taxon>Bacillota</taxon>
        <taxon>Bacilli</taxon>
        <taxon>Bacillales</taxon>
        <taxon>Staphylococcaceae</taxon>
        <taxon>Mammaliicoccus</taxon>
    </lineage>
</organism>
<keyword evidence="2" id="KW-0813">Transport</keyword>
<evidence type="ECO:0000256" key="1">
    <source>
        <dbReference type="ARBA" id="ARBA00004651"/>
    </source>
</evidence>
<evidence type="ECO:0000256" key="2">
    <source>
        <dbReference type="ARBA" id="ARBA00022448"/>
    </source>
</evidence>
<comment type="subcellular location">
    <subcellularLocation>
        <location evidence="1">Cell membrane</location>
        <topology evidence="1">Multi-pass membrane protein</topology>
    </subcellularLocation>
</comment>
<keyword evidence="6 7" id="KW-0472">Membrane</keyword>
<dbReference type="InterPro" id="IPR011701">
    <property type="entry name" value="MFS"/>
</dbReference>
<dbReference type="RefSeq" id="WP_095087001.1">
    <property type="nucleotide sequence ID" value="NZ_BMDM01000006.1"/>
</dbReference>
<dbReference type="OrthoDB" id="478565at2"/>
<feature type="transmembrane region" description="Helical" evidence="7">
    <location>
        <begin position="134"/>
        <end position="154"/>
    </location>
</feature>
<dbReference type="Proteomes" id="UP000242084">
    <property type="component" value="Chromosome 1"/>
</dbReference>
<dbReference type="InterPro" id="IPR020846">
    <property type="entry name" value="MFS_dom"/>
</dbReference>
<dbReference type="InterPro" id="IPR047200">
    <property type="entry name" value="MFS_YcaD-like"/>
</dbReference>
<accession>A0A239YUI2</accession>
<evidence type="ECO:0000259" key="8">
    <source>
        <dbReference type="PROSITE" id="PS50850"/>
    </source>
</evidence>
<evidence type="ECO:0000313" key="9">
    <source>
        <dbReference type="EMBL" id="SNV61878.1"/>
    </source>
</evidence>
<feature type="transmembrane region" description="Helical" evidence="7">
    <location>
        <begin position="96"/>
        <end position="113"/>
    </location>
</feature>
<dbReference type="CDD" id="cd17477">
    <property type="entry name" value="MFS_YcaD_like"/>
    <property type="match status" value="1"/>
</dbReference>
<dbReference type="GO" id="GO:0022857">
    <property type="term" value="F:transmembrane transporter activity"/>
    <property type="evidence" value="ECO:0007669"/>
    <property type="project" value="InterPro"/>
</dbReference>
<sequence length="390" mass="42956">MKNPSFKKLFIILSIVVAISGFSQGMLLPLISVIFERSGISSSLNGLHATSLYIGVFLSSFFIEGLVRKSGYKYMILIGGSVVALSLLLFPTLKSLSIWFILRLLIGIGDNMLHFSTQTWLTHITPKHKLGRTISVYGFSFSAGFMLGPLLAKLVDVSEVLPFVISAILSIITISLVLLVHNEFPSSNIRPISMLNTLKNFRDVIKTSWIAFMFPFLYGLFEAGLHSNFPVYALRNGLDVTSITLILPAFSLGAIIFQVPLGMFSDIHGRKKVLTILTFIGSCIFFLGDFLPSYAFIMVILFLIAGLFTGSFYGLGVSFMTDLTPKHNLPAGNLMIAMSFSIGSMIGPMLGGAIIQISHGTIFFTMIATFVFITFILLLIYKEPLEEKAY</sequence>
<keyword evidence="10" id="KW-1185">Reference proteome</keyword>
<keyword evidence="3" id="KW-1003">Cell membrane</keyword>
<feature type="transmembrane region" description="Helical" evidence="7">
    <location>
        <begin position="297"/>
        <end position="319"/>
    </location>
</feature>
<feature type="transmembrane region" description="Helical" evidence="7">
    <location>
        <begin position="273"/>
        <end position="291"/>
    </location>
</feature>
<dbReference type="SUPFAM" id="SSF103473">
    <property type="entry name" value="MFS general substrate transporter"/>
    <property type="match status" value="1"/>
</dbReference>
<dbReference type="GO" id="GO:0005886">
    <property type="term" value="C:plasma membrane"/>
    <property type="evidence" value="ECO:0007669"/>
    <property type="project" value="UniProtKB-SubCell"/>
</dbReference>
<feature type="transmembrane region" description="Helical" evidence="7">
    <location>
        <begin position="201"/>
        <end position="221"/>
    </location>
</feature>
<feature type="transmembrane region" description="Helical" evidence="7">
    <location>
        <begin position="74"/>
        <end position="90"/>
    </location>
</feature>
<feature type="transmembrane region" description="Helical" evidence="7">
    <location>
        <begin position="47"/>
        <end position="67"/>
    </location>
</feature>
<gene>
    <name evidence="9" type="primary">norA_1</name>
    <name evidence="9" type="ORF">SAMEA4384403_00779</name>
</gene>
<evidence type="ECO:0000256" key="7">
    <source>
        <dbReference type="SAM" id="Phobius"/>
    </source>
</evidence>
<name>A0A239YUI2_9STAP</name>
<protein>
    <submittedName>
        <fullName evidence="9">Quinolone resistance protein NorA</fullName>
    </submittedName>
</protein>
<evidence type="ECO:0000256" key="5">
    <source>
        <dbReference type="ARBA" id="ARBA00022989"/>
    </source>
</evidence>
<keyword evidence="4 7" id="KW-0812">Transmembrane</keyword>
<dbReference type="InterPro" id="IPR036259">
    <property type="entry name" value="MFS_trans_sf"/>
</dbReference>
<dbReference type="EMBL" id="LT906462">
    <property type="protein sequence ID" value="SNV61878.1"/>
    <property type="molecule type" value="Genomic_DNA"/>
</dbReference>
<feature type="transmembrane region" description="Helical" evidence="7">
    <location>
        <begin position="331"/>
        <end position="355"/>
    </location>
</feature>
<reference evidence="9 10" key="1">
    <citation type="submission" date="2017-06" db="EMBL/GenBank/DDBJ databases">
        <authorList>
            <consortium name="Pathogen Informatics"/>
        </authorList>
    </citation>
    <scope>NUCLEOTIDE SEQUENCE [LARGE SCALE GENOMIC DNA]</scope>
    <source>
        <strain evidence="9 10">NCTC13839</strain>
    </source>
</reference>
<proteinExistence type="predicted"/>
<dbReference type="KEGG" id="sste:SAMEA4384403_0779"/>
<dbReference type="PANTHER" id="PTHR23521">
    <property type="entry name" value="TRANSPORTER MFS SUPERFAMILY"/>
    <property type="match status" value="1"/>
</dbReference>
<feature type="transmembrane region" description="Helical" evidence="7">
    <location>
        <begin position="9"/>
        <end position="35"/>
    </location>
</feature>
<dbReference type="Gene3D" id="1.20.1250.20">
    <property type="entry name" value="MFS general substrate transporter like domains"/>
    <property type="match status" value="2"/>
</dbReference>
<feature type="transmembrane region" description="Helical" evidence="7">
    <location>
        <begin position="241"/>
        <end position="261"/>
    </location>
</feature>
<feature type="transmembrane region" description="Helical" evidence="7">
    <location>
        <begin position="361"/>
        <end position="381"/>
    </location>
</feature>
<feature type="domain" description="Major facilitator superfamily (MFS) profile" evidence="8">
    <location>
        <begin position="9"/>
        <end position="386"/>
    </location>
</feature>
<evidence type="ECO:0000313" key="10">
    <source>
        <dbReference type="Proteomes" id="UP000242084"/>
    </source>
</evidence>
<dbReference type="Pfam" id="PF07690">
    <property type="entry name" value="MFS_1"/>
    <property type="match status" value="1"/>
</dbReference>
<dbReference type="PANTHER" id="PTHR23521:SF2">
    <property type="entry name" value="TRANSPORTER MFS SUPERFAMILY"/>
    <property type="match status" value="1"/>
</dbReference>
<evidence type="ECO:0000256" key="3">
    <source>
        <dbReference type="ARBA" id="ARBA00022475"/>
    </source>
</evidence>
<keyword evidence="5 7" id="KW-1133">Transmembrane helix</keyword>
<dbReference type="AlphaFoldDB" id="A0A239YUI2"/>
<evidence type="ECO:0000256" key="4">
    <source>
        <dbReference type="ARBA" id="ARBA00022692"/>
    </source>
</evidence>
<evidence type="ECO:0000256" key="6">
    <source>
        <dbReference type="ARBA" id="ARBA00023136"/>
    </source>
</evidence>